<gene>
    <name evidence="2" type="ORF">C5748_27330</name>
</gene>
<dbReference type="Pfam" id="PF13031">
    <property type="entry name" value="DUF3892"/>
    <property type="match status" value="1"/>
</dbReference>
<sequence length="94" mass="10664">MAKRFRIRCINKVPRNNPYERITHVGGFGTSQWKLTVSEVIRRIKSGEEAFYVERPTGDQVEVIVAVSRNGNEYIKTTADGDEPNNLLSLPECP</sequence>
<feature type="region of interest" description="Disordered" evidence="1">
    <location>
        <begin position="75"/>
        <end position="94"/>
    </location>
</feature>
<protein>
    <submittedName>
        <fullName evidence="2">DUF3892 domain-containing protein</fullName>
    </submittedName>
</protein>
<evidence type="ECO:0000313" key="3">
    <source>
        <dbReference type="Proteomes" id="UP000239434"/>
    </source>
</evidence>
<keyword evidence="3" id="KW-1185">Reference proteome</keyword>
<dbReference type="InterPro" id="IPR024997">
    <property type="entry name" value="DUF3892"/>
</dbReference>
<dbReference type="EMBL" id="PVBR01000066">
    <property type="protein sequence ID" value="PRD40380.1"/>
    <property type="molecule type" value="Genomic_DNA"/>
</dbReference>
<comment type="caution">
    <text evidence="2">The sequence shown here is derived from an EMBL/GenBank/DDBJ whole genome shotgun (WGS) entry which is preliminary data.</text>
</comment>
<dbReference type="Proteomes" id="UP000239434">
    <property type="component" value="Unassembled WGS sequence"/>
</dbReference>
<dbReference type="RefSeq" id="WP_105746189.1">
    <property type="nucleotide sequence ID" value="NZ_PVBR01000066.1"/>
</dbReference>
<name>A0A2S9IIM0_9HYPH</name>
<dbReference type="AlphaFoldDB" id="A0A2S9IIM0"/>
<proteinExistence type="predicted"/>
<evidence type="ECO:0000256" key="1">
    <source>
        <dbReference type="SAM" id="MobiDB-lite"/>
    </source>
</evidence>
<reference evidence="2 3" key="1">
    <citation type="submission" date="2018-02" db="EMBL/GenBank/DDBJ databases">
        <title>The draft genome of Phyllobacterium sp. 1N-3.</title>
        <authorList>
            <person name="Liu L."/>
            <person name="Li L."/>
            <person name="Zhang X."/>
            <person name="Wang T."/>
            <person name="Liang L."/>
        </authorList>
    </citation>
    <scope>NUCLEOTIDE SEQUENCE [LARGE SCALE GENOMIC DNA]</scope>
    <source>
        <strain evidence="2 3">1N-3</strain>
    </source>
</reference>
<evidence type="ECO:0000313" key="2">
    <source>
        <dbReference type="EMBL" id="PRD40380.1"/>
    </source>
</evidence>
<organism evidence="2 3">
    <name type="scientific">Phyllobacterium phragmitis</name>
    <dbReference type="NCBI Taxonomy" id="2670329"/>
    <lineage>
        <taxon>Bacteria</taxon>
        <taxon>Pseudomonadati</taxon>
        <taxon>Pseudomonadota</taxon>
        <taxon>Alphaproteobacteria</taxon>
        <taxon>Hyphomicrobiales</taxon>
        <taxon>Phyllobacteriaceae</taxon>
        <taxon>Phyllobacterium</taxon>
    </lineage>
</organism>
<accession>A0A2S9IIM0</accession>